<dbReference type="Proteomes" id="UP000502248">
    <property type="component" value="Chromosome"/>
</dbReference>
<sequence length="121" mass="13994">MIHNEIIKKLQVNPAPSISSFVMVDMDSRQLLFDDKRVTAIVDTEAYVIGPRELDLVTIECNLTSNGARAFKRGYESIGEFPDLTQCREPYRYFFSLLEVKGPIDYKEWTNTPKYFDCISE</sequence>
<organism evidence="1 2">
    <name type="scientific">Cohnella herbarum</name>
    <dbReference type="NCBI Taxonomy" id="2728023"/>
    <lineage>
        <taxon>Bacteria</taxon>
        <taxon>Bacillati</taxon>
        <taxon>Bacillota</taxon>
        <taxon>Bacilli</taxon>
        <taxon>Bacillales</taxon>
        <taxon>Paenibacillaceae</taxon>
        <taxon>Cohnella</taxon>
    </lineage>
</organism>
<name>A0A7Z2VH31_9BACL</name>
<proteinExistence type="predicted"/>
<accession>A0A7Z2VH31</accession>
<gene>
    <name evidence="1" type="ORF">HH215_06810</name>
</gene>
<protein>
    <submittedName>
        <fullName evidence="1">Uncharacterized protein</fullName>
    </submittedName>
</protein>
<evidence type="ECO:0000313" key="2">
    <source>
        <dbReference type="Proteomes" id="UP000502248"/>
    </source>
</evidence>
<dbReference type="EMBL" id="CP051680">
    <property type="protein sequence ID" value="QJD82917.1"/>
    <property type="molecule type" value="Genomic_DNA"/>
</dbReference>
<keyword evidence="2" id="KW-1185">Reference proteome</keyword>
<evidence type="ECO:0000313" key="1">
    <source>
        <dbReference type="EMBL" id="QJD82917.1"/>
    </source>
</evidence>
<reference evidence="1 2" key="1">
    <citation type="submission" date="2020-04" db="EMBL/GenBank/DDBJ databases">
        <title>Genome sequencing of novel species.</title>
        <authorList>
            <person name="Heo J."/>
            <person name="Kim S.-J."/>
            <person name="Kim J.-S."/>
            <person name="Hong S.-B."/>
            <person name="Kwon S.-W."/>
        </authorList>
    </citation>
    <scope>NUCLEOTIDE SEQUENCE [LARGE SCALE GENOMIC DNA]</scope>
    <source>
        <strain evidence="1 2">MFER-1</strain>
    </source>
</reference>
<dbReference type="AlphaFoldDB" id="A0A7Z2VH31"/>
<dbReference type="RefSeq" id="WP_169279213.1">
    <property type="nucleotide sequence ID" value="NZ_CP051680.1"/>
</dbReference>
<dbReference type="KEGG" id="cheb:HH215_06810"/>